<feature type="transmembrane region" description="Helical" evidence="9">
    <location>
        <begin position="69"/>
        <end position="95"/>
    </location>
</feature>
<dbReference type="GO" id="GO:0005886">
    <property type="term" value="C:plasma membrane"/>
    <property type="evidence" value="ECO:0007669"/>
    <property type="project" value="UniProtKB-SubCell"/>
</dbReference>
<evidence type="ECO:0000256" key="1">
    <source>
        <dbReference type="ARBA" id="ARBA00004651"/>
    </source>
</evidence>
<dbReference type="OrthoDB" id="9762778at2"/>
<dbReference type="FunFam" id="3.40.50.300:FF:000221">
    <property type="entry name" value="Multidrug ABC transporter ATP-binding protein"/>
    <property type="match status" value="1"/>
</dbReference>
<keyword evidence="8 9" id="KW-0472">Membrane</keyword>
<name>E0NU25_9BACT</name>
<evidence type="ECO:0000256" key="9">
    <source>
        <dbReference type="SAM" id="Phobius"/>
    </source>
</evidence>
<feature type="transmembrane region" description="Helical" evidence="9">
    <location>
        <begin position="170"/>
        <end position="189"/>
    </location>
</feature>
<keyword evidence="6 12" id="KW-0067">ATP-binding</keyword>
<accession>E0NU25</accession>
<dbReference type="Pfam" id="PF00664">
    <property type="entry name" value="ABC_membrane"/>
    <property type="match status" value="1"/>
</dbReference>
<dbReference type="SMART" id="SM00382">
    <property type="entry name" value="AAA"/>
    <property type="match status" value="1"/>
</dbReference>
<dbReference type="InterPro" id="IPR017871">
    <property type="entry name" value="ABC_transporter-like_CS"/>
</dbReference>
<evidence type="ECO:0000256" key="5">
    <source>
        <dbReference type="ARBA" id="ARBA00022741"/>
    </source>
</evidence>
<dbReference type="PROSITE" id="PS00211">
    <property type="entry name" value="ABC_TRANSPORTER_1"/>
    <property type="match status" value="1"/>
</dbReference>
<dbReference type="SUPFAM" id="SSF52540">
    <property type="entry name" value="P-loop containing nucleoside triphosphate hydrolases"/>
    <property type="match status" value="1"/>
</dbReference>
<dbReference type="InterPro" id="IPR003593">
    <property type="entry name" value="AAA+_ATPase"/>
</dbReference>
<reference evidence="12" key="1">
    <citation type="submission" date="2010-07" db="EMBL/GenBank/DDBJ databases">
        <authorList>
            <person name="Muzny D."/>
            <person name="Qin X."/>
            <person name="Deng J."/>
            <person name="Jiang H."/>
            <person name="Liu Y."/>
            <person name="Qu J."/>
            <person name="Song X.-Z."/>
            <person name="Zhang L."/>
            <person name="Thornton R."/>
            <person name="Coyle M."/>
            <person name="Francisco L."/>
            <person name="Jackson L."/>
            <person name="Javaid M."/>
            <person name="Korchina V."/>
            <person name="Kovar C."/>
            <person name="Mata R."/>
            <person name="Mathew T."/>
            <person name="Ngo R."/>
            <person name="Nguyen L."/>
            <person name="Nguyen N."/>
            <person name="Okwuonu G."/>
            <person name="Ongeri F."/>
            <person name="Pham C."/>
            <person name="Simmons D."/>
            <person name="Wilczek-Boney K."/>
            <person name="Hale W."/>
            <person name="Jakkamsetti A."/>
            <person name="Pham P."/>
            <person name="Ruth R."/>
            <person name="San Lucas F."/>
            <person name="Warren J."/>
            <person name="Zhang J."/>
            <person name="Zhao Z."/>
            <person name="Zhou C."/>
            <person name="Zhu D."/>
            <person name="Lee S."/>
            <person name="Bess C."/>
            <person name="Blankenburg K."/>
            <person name="Forbes L."/>
            <person name="Fu Q."/>
            <person name="Gubbala S."/>
            <person name="Hirani K."/>
            <person name="Jayaseelan J.C."/>
            <person name="Lara F."/>
            <person name="Munidasa M."/>
            <person name="Palculict T."/>
            <person name="Patil S."/>
            <person name="Pu L.-L."/>
            <person name="Saada N."/>
            <person name="Tang L."/>
            <person name="Weissenberger G."/>
            <person name="Zhu Y."/>
            <person name="Hemphill L."/>
            <person name="Shang Y."/>
            <person name="Youmans B."/>
            <person name="Ayvaz T."/>
            <person name="Ross M."/>
            <person name="Santibanez J."/>
            <person name="Aqrawi P."/>
            <person name="Gross S."/>
            <person name="Joshi V."/>
            <person name="Fowler G."/>
            <person name="Nazareth L."/>
            <person name="Reid J."/>
            <person name="Worley K."/>
            <person name="Petrosino J."/>
            <person name="Highlander S."/>
            <person name="Gibbs R."/>
        </authorList>
    </citation>
    <scope>NUCLEOTIDE SEQUENCE [LARGE SCALE GENOMIC DNA]</scope>
    <source>
        <strain evidence="12">DSM 16973</strain>
    </source>
</reference>
<keyword evidence="3" id="KW-1003">Cell membrane</keyword>
<protein>
    <submittedName>
        <fullName evidence="12">ABC transporter, ATP-binding protein</fullName>
    </submittedName>
</protein>
<evidence type="ECO:0000256" key="2">
    <source>
        <dbReference type="ARBA" id="ARBA00022448"/>
    </source>
</evidence>
<dbReference type="Pfam" id="PF00005">
    <property type="entry name" value="ABC_tran"/>
    <property type="match status" value="1"/>
</dbReference>
<dbReference type="RefSeq" id="WP_006949883.1">
    <property type="nucleotide sequence ID" value="NZ_BAJI01000035.1"/>
</dbReference>
<dbReference type="SUPFAM" id="SSF90123">
    <property type="entry name" value="ABC transporter transmembrane region"/>
    <property type="match status" value="1"/>
</dbReference>
<comment type="caution">
    <text evidence="12">The sequence shown here is derived from an EMBL/GenBank/DDBJ whole genome shotgun (WGS) entry which is preliminary data.</text>
</comment>
<dbReference type="InterPro" id="IPR036640">
    <property type="entry name" value="ABC1_TM_sf"/>
</dbReference>
<dbReference type="InterPro" id="IPR027417">
    <property type="entry name" value="P-loop_NTPase"/>
</dbReference>
<evidence type="ECO:0000256" key="8">
    <source>
        <dbReference type="ARBA" id="ARBA00023136"/>
    </source>
</evidence>
<evidence type="ECO:0000313" key="12">
    <source>
        <dbReference type="EMBL" id="EFM01558.1"/>
    </source>
</evidence>
<dbReference type="Gene3D" id="3.40.50.300">
    <property type="entry name" value="P-loop containing nucleotide triphosphate hydrolases"/>
    <property type="match status" value="1"/>
</dbReference>
<dbReference type="PROSITE" id="PS50893">
    <property type="entry name" value="ABC_TRANSPORTER_2"/>
    <property type="match status" value="1"/>
</dbReference>
<dbReference type="BioCyc" id="PMAR862515-HMP:GMOO-1703-MONOMER"/>
<dbReference type="InterPro" id="IPR039421">
    <property type="entry name" value="Type_1_exporter"/>
</dbReference>
<keyword evidence="5" id="KW-0547">Nucleotide-binding</keyword>
<dbReference type="GO" id="GO:0005524">
    <property type="term" value="F:ATP binding"/>
    <property type="evidence" value="ECO:0007669"/>
    <property type="project" value="UniProtKB-KW"/>
</dbReference>
<dbReference type="GO" id="GO:0016887">
    <property type="term" value="F:ATP hydrolysis activity"/>
    <property type="evidence" value="ECO:0007669"/>
    <property type="project" value="InterPro"/>
</dbReference>
<dbReference type="InterPro" id="IPR011527">
    <property type="entry name" value="ABC1_TM_dom"/>
</dbReference>
<dbReference type="EMBL" id="AEEI01000050">
    <property type="protein sequence ID" value="EFM01558.1"/>
    <property type="molecule type" value="Genomic_DNA"/>
</dbReference>
<evidence type="ECO:0000256" key="3">
    <source>
        <dbReference type="ARBA" id="ARBA00022475"/>
    </source>
</evidence>
<evidence type="ECO:0000313" key="13">
    <source>
        <dbReference type="Proteomes" id="UP000004394"/>
    </source>
</evidence>
<gene>
    <name evidence="12" type="ORF">HMPREF0658_1678</name>
</gene>
<keyword evidence="4 9" id="KW-0812">Transmembrane</keyword>
<keyword evidence="2" id="KW-0813">Transport</keyword>
<evidence type="ECO:0000256" key="7">
    <source>
        <dbReference type="ARBA" id="ARBA00022989"/>
    </source>
</evidence>
<evidence type="ECO:0000256" key="4">
    <source>
        <dbReference type="ARBA" id="ARBA00022692"/>
    </source>
</evidence>
<dbReference type="GO" id="GO:0015421">
    <property type="term" value="F:ABC-type oligopeptide transporter activity"/>
    <property type="evidence" value="ECO:0007669"/>
    <property type="project" value="TreeGrafter"/>
</dbReference>
<dbReference type="eggNOG" id="COG1132">
    <property type="taxonomic scope" value="Bacteria"/>
</dbReference>
<dbReference type="PANTHER" id="PTHR43394:SF1">
    <property type="entry name" value="ATP-BINDING CASSETTE SUB-FAMILY B MEMBER 10, MITOCHONDRIAL"/>
    <property type="match status" value="1"/>
</dbReference>
<evidence type="ECO:0000259" key="10">
    <source>
        <dbReference type="PROSITE" id="PS50893"/>
    </source>
</evidence>
<dbReference type="AlphaFoldDB" id="E0NU25"/>
<dbReference type="PROSITE" id="PS50929">
    <property type="entry name" value="ABC_TM1F"/>
    <property type="match status" value="1"/>
</dbReference>
<keyword evidence="13" id="KW-1185">Reference proteome</keyword>
<dbReference type="Gene3D" id="1.20.1560.10">
    <property type="entry name" value="ABC transporter type 1, transmembrane domain"/>
    <property type="match status" value="1"/>
</dbReference>
<feature type="domain" description="ABC transmembrane type-1" evidence="11">
    <location>
        <begin position="29"/>
        <end position="271"/>
    </location>
</feature>
<feature type="transmembrane region" description="Helical" evidence="9">
    <location>
        <begin position="255"/>
        <end position="277"/>
    </location>
</feature>
<keyword evidence="7 9" id="KW-1133">Transmembrane helix</keyword>
<comment type="subcellular location">
    <subcellularLocation>
        <location evidence="1">Cell membrane</location>
        <topology evidence="1">Multi-pass membrane protein</topology>
    </subcellularLocation>
</comment>
<dbReference type="PANTHER" id="PTHR43394">
    <property type="entry name" value="ATP-DEPENDENT PERMEASE MDL1, MITOCHONDRIAL"/>
    <property type="match status" value="1"/>
</dbReference>
<dbReference type="HOGENOM" id="CLU_000604_84_9_10"/>
<feature type="transmembrane region" description="Helical" evidence="9">
    <location>
        <begin position="289"/>
        <end position="308"/>
    </location>
</feature>
<dbReference type="STRING" id="862515.HMPREF0658_1678"/>
<feature type="domain" description="ABC transporter" evidence="10">
    <location>
        <begin position="346"/>
        <end position="581"/>
    </location>
</feature>
<evidence type="ECO:0000259" key="11">
    <source>
        <dbReference type="PROSITE" id="PS50929"/>
    </source>
</evidence>
<dbReference type="Proteomes" id="UP000004394">
    <property type="component" value="Unassembled WGS sequence"/>
</dbReference>
<sequence>MKENKHPSELHELFQYAGAYKYLSIASWLLSAGSALLALVPFVYIWRIIDEALAVAPRFNEAVNMAHYGWMALAYALLSIVVYIAGLICSHLAAFRIAANIRIRLMQHIVTLPLGFITPIGSGKLRKIVNESSAATETYLAHNLPDKAGSLAMPAGLLALLLYFDWRLGLLSLVPAVLAFVILYVFMIGKDLKRQMAEYQQALDRMSNEAVEYVRGIPVVKTFGQSVFSFKRFKEAIDSYGQWVIAYTLKLRKPMIAYTLCINGVFALLIATVLLMTAESITRTFLLNLIYYIIITPIITVILTKIMLLSQSKMIVAEALERINGVLNMQPLPEPNQGKRPQDNSIRLTDVSFRYKGAHCDALQDISLYIAAGEHVAFVGPSGGGKTTLASIIARFWDADKGTVEIGGVNVRDITKEELMRHVSFVFQDSKLIKGTILDNVRMGRPEATPDEVRAVLSKAQCDDIIEKMPNGILTTLGTGGIYLSGGERQRIAIARVMLQNTPVLILDEATAFADPDNERRVQAAFSAMGEGKTVIMIAHRLSTVVGADRIFVLRDGKICETGTHLELKDKPQGVYAKIWNEYNKSVKWNIGGTA</sequence>
<dbReference type="CDD" id="cd07346">
    <property type="entry name" value="ABC_6TM_exporters"/>
    <property type="match status" value="1"/>
</dbReference>
<dbReference type="InterPro" id="IPR003439">
    <property type="entry name" value="ABC_transporter-like_ATP-bd"/>
</dbReference>
<organism evidence="12 13">
    <name type="scientific">Hoylesella marshii DSM 16973 = JCM 13450</name>
    <dbReference type="NCBI Taxonomy" id="862515"/>
    <lineage>
        <taxon>Bacteria</taxon>
        <taxon>Pseudomonadati</taxon>
        <taxon>Bacteroidota</taxon>
        <taxon>Bacteroidia</taxon>
        <taxon>Bacteroidales</taxon>
        <taxon>Prevotellaceae</taxon>
        <taxon>Hoylesella</taxon>
    </lineage>
</organism>
<evidence type="ECO:0000256" key="6">
    <source>
        <dbReference type="ARBA" id="ARBA00022840"/>
    </source>
</evidence>
<feature type="transmembrane region" description="Helical" evidence="9">
    <location>
        <begin position="20"/>
        <end position="49"/>
    </location>
</feature>
<proteinExistence type="predicted"/>